<gene>
    <name evidence="9" type="ORF">SAMN05421640_1725</name>
</gene>
<evidence type="ECO:0000256" key="5">
    <source>
        <dbReference type="PROSITE-ProRule" id="PRU00277"/>
    </source>
</evidence>
<keyword evidence="4 5" id="KW-0413">Isomerase</keyword>
<evidence type="ECO:0000256" key="2">
    <source>
        <dbReference type="ARBA" id="ARBA00006577"/>
    </source>
</evidence>
<dbReference type="InterPro" id="IPR001179">
    <property type="entry name" value="PPIase_FKBP_dom"/>
</dbReference>
<feature type="chain" id="PRO_5012331074" description="Peptidyl-prolyl cis-trans isomerase" evidence="7">
    <location>
        <begin position="18"/>
        <end position="298"/>
    </location>
</feature>
<dbReference type="GO" id="GO:0003755">
    <property type="term" value="F:peptidyl-prolyl cis-trans isomerase activity"/>
    <property type="evidence" value="ECO:0007669"/>
    <property type="project" value="UniProtKB-UniRule"/>
</dbReference>
<dbReference type="Gene3D" id="3.10.50.40">
    <property type="match status" value="1"/>
</dbReference>
<name>A0A239IM96_EKHLU</name>
<dbReference type="PROSITE" id="PS50059">
    <property type="entry name" value="FKBP_PPIASE"/>
    <property type="match status" value="1"/>
</dbReference>
<accession>A0A239IM96</accession>
<comment type="catalytic activity">
    <reaction evidence="1 5 6">
        <text>[protein]-peptidylproline (omega=180) = [protein]-peptidylproline (omega=0)</text>
        <dbReference type="Rhea" id="RHEA:16237"/>
        <dbReference type="Rhea" id="RHEA-COMP:10747"/>
        <dbReference type="Rhea" id="RHEA-COMP:10748"/>
        <dbReference type="ChEBI" id="CHEBI:83833"/>
        <dbReference type="ChEBI" id="CHEBI:83834"/>
        <dbReference type="EC" id="5.2.1.8"/>
    </reaction>
</comment>
<keyword evidence="3 5" id="KW-0697">Rotamase</keyword>
<dbReference type="EMBL" id="FZPD01000003">
    <property type="protein sequence ID" value="SNS94512.1"/>
    <property type="molecule type" value="Genomic_DNA"/>
</dbReference>
<feature type="signal peptide" evidence="7">
    <location>
        <begin position="1"/>
        <end position="17"/>
    </location>
</feature>
<comment type="similarity">
    <text evidence="2 6">Belongs to the FKBP-type PPIase family.</text>
</comment>
<evidence type="ECO:0000259" key="8">
    <source>
        <dbReference type="PROSITE" id="PS50059"/>
    </source>
</evidence>
<evidence type="ECO:0000256" key="4">
    <source>
        <dbReference type="ARBA" id="ARBA00023235"/>
    </source>
</evidence>
<protein>
    <recommendedName>
        <fullName evidence="6">Peptidyl-prolyl cis-trans isomerase</fullName>
        <ecNumber evidence="6">5.2.1.8</ecNumber>
    </recommendedName>
</protein>
<evidence type="ECO:0000256" key="6">
    <source>
        <dbReference type="RuleBase" id="RU003915"/>
    </source>
</evidence>
<dbReference type="PANTHER" id="PTHR43811:SF19">
    <property type="entry name" value="39 KDA FK506-BINDING NUCLEAR PROTEIN"/>
    <property type="match status" value="1"/>
</dbReference>
<dbReference type="InterPro" id="IPR046357">
    <property type="entry name" value="PPIase_dom_sf"/>
</dbReference>
<keyword evidence="10" id="KW-1185">Reference proteome</keyword>
<proteinExistence type="inferred from homology"/>
<organism evidence="9 10">
    <name type="scientific">Ekhidna lutea</name>
    <dbReference type="NCBI Taxonomy" id="447679"/>
    <lineage>
        <taxon>Bacteria</taxon>
        <taxon>Pseudomonadati</taxon>
        <taxon>Bacteroidota</taxon>
        <taxon>Cytophagia</taxon>
        <taxon>Cytophagales</taxon>
        <taxon>Reichenbachiellaceae</taxon>
        <taxon>Ekhidna</taxon>
    </lineage>
</organism>
<dbReference type="PROSITE" id="PS51257">
    <property type="entry name" value="PROKAR_LIPOPROTEIN"/>
    <property type="match status" value="1"/>
</dbReference>
<dbReference type="PANTHER" id="PTHR43811">
    <property type="entry name" value="FKBP-TYPE PEPTIDYL-PROLYL CIS-TRANS ISOMERASE FKPA"/>
    <property type="match status" value="1"/>
</dbReference>
<dbReference type="OrthoDB" id="9814548at2"/>
<evidence type="ECO:0000313" key="10">
    <source>
        <dbReference type="Proteomes" id="UP000198393"/>
    </source>
</evidence>
<dbReference type="Proteomes" id="UP000198393">
    <property type="component" value="Unassembled WGS sequence"/>
</dbReference>
<dbReference type="Pfam" id="PF00254">
    <property type="entry name" value="FKBP_C"/>
    <property type="match status" value="1"/>
</dbReference>
<dbReference type="SUPFAM" id="SSF54534">
    <property type="entry name" value="FKBP-like"/>
    <property type="match status" value="1"/>
</dbReference>
<reference evidence="9 10" key="1">
    <citation type="submission" date="2017-06" db="EMBL/GenBank/DDBJ databases">
        <authorList>
            <person name="Kim H.J."/>
            <person name="Triplett B.A."/>
        </authorList>
    </citation>
    <scope>NUCLEOTIDE SEQUENCE [LARGE SCALE GENOMIC DNA]</scope>
    <source>
        <strain evidence="9 10">DSM 19307</strain>
    </source>
</reference>
<evidence type="ECO:0000256" key="7">
    <source>
        <dbReference type="SAM" id="SignalP"/>
    </source>
</evidence>
<evidence type="ECO:0000313" key="9">
    <source>
        <dbReference type="EMBL" id="SNS94512.1"/>
    </source>
</evidence>
<evidence type="ECO:0000256" key="1">
    <source>
        <dbReference type="ARBA" id="ARBA00000971"/>
    </source>
</evidence>
<keyword evidence="7" id="KW-0732">Signal</keyword>
<feature type="domain" description="PPIase FKBP-type" evidence="8">
    <location>
        <begin position="196"/>
        <end position="297"/>
    </location>
</feature>
<dbReference type="AlphaFoldDB" id="A0A239IM96"/>
<dbReference type="EC" id="5.2.1.8" evidence="6"/>
<evidence type="ECO:0000256" key="3">
    <source>
        <dbReference type="ARBA" id="ARBA00023110"/>
    </source>
</evidence>
<sequence>MKNLGFLILAISMAACGTSTFETEGGTTVTYLEKGDGNLPVDSLVSMFKIKYTTEDGKVMMDTDEPMPLKVDPNNEVNQGELFEVLTQLRTGDSVGFELVASELFTNTFRAPLPDSIPENSKIKFQIAYIDQLTEQGYFDMVAEKAEKAAEKQMVIDNELLDNYLEEQGVENVETTESGLRYVITEEGNGSQPEAGQTVKVNYAGYLMDGTYFDTSIESVAKDQGIFRPGRQYQPLSFPIGQGRVIKGWDEGIGLLNEGAKATLYVPSPLGYGNRGSAPVIKPNSILVFDVELVEIEE</sequence>
<dbReference type="RefSeq" id="WP_089356469.1">
    <property type="nucleotide sequence ID" value="NZ_FZPD01000003.1"/>
</dbReference>